<dbReference type="InterPro" id="IPR032466">
    <property type="entry name" value="Metal_Hydrolase"/>
</dbReference>
<dbReference type="InterPro" id="IPR013108">
    <property type="entry name" value="Amidohydro_3"/>
</dbReference>
<dbReference type="AlphaFoldDB" id="A0A381SE61"/>
<evidence type="ECO:0000313" key="2">
    <source>
        <dbReference type="EMBL" id="SVA01784.1"/>
    </source>
</evidence>
<dbReference type="SUPFAM" id="SSF51338">
    <property type="entry name" value="Composite domain of metallo-dependent hydrolases"/>
    <property type="match status" value="1"/>
</dbReference>
<sequence length="467" mass="53177">MDNHTHFMSGGSMLMSIDLHSARTPDVFRNRFQSYVKNIEPGEWVTGGNWDHEHWGGLLPSRLWIDKYTNNNPVLVSRVDGHMALANSKALNIAGIDINTPDPKGGVIVRDQITRMPTGILKDNAIVLVSRRIPEKTVEKNKIILNTAMKHAASVGITQVHDMCSWEDLNTYRENKNSLTLRIYALSWYTNWEKLIRLIEEDGYGDDYLRWGGMKAMVDGSLGSRTAWMYKPYLDDNTTSGLLRITDTIEFKNIIKEVDDMDIQLAVHAIGDKANDWIIDKFIKLNRSNGEKDRRSRIEHAQHLTGSAINKINKYNIIPSMQPYGCIDDTRWMHKRIDQSLMSRSYIFNSFLDQGVNLTFGSDWEVTPLNPLEGIYAAVTRRTLDGSNPGGWFREQRVSVEEAIMCYTKNNAYAGFQESKLGTIEKGKYADFVVLSDDITEIDPENILTTFVLRTTVGGQDVYIHNE</sequence>
<dbReference type="CDD" id="cd01300">
    <property type="entry name" value="YtcJ_like"/>
    <property type="match status" value="1"/>
</dbReference>
<evidence type="ECO:0000259" key="1">
    <source>
        <dbReference type="Pfam" id="PF07969"/>
    </source>
</evidence>
<dbReference type="InterPro" id="IPR033932">
    <property type="entry name" value="YtcJ-like"/>
</dbReference>
<dbReference type="PANTHER" id="PTHR22642">
    <property type="entry name" value="IMIDAZOLONEPROPIONASE"/>
    <property type="match status" value="1"/>
</dbReference>
<reference evidence="2" key="1">
    <citation type="submission" date="2018-05" db="EMBL/GenBank/DDBJ databases">
        <authorList>
            <person name="Lanie J.A."/>
            <person name="Ng W.-L."/>
            <person name="Kazmierczak K.M."/>
            <person name="Andrzejewski T.M."/>
            <person name="Davidsen T.M."/>
            <person name="Wayne K.J."/>
            <person name="Tettelin H."/>
            <person name="Glass J.I."/>
            <person name="Rusch D."/>
            <person name="Podicherti R."/>
            <person name="Tsui H.-C.T."/>
            <person name="Winkler M.E."/>
        </authorList>
    </citation>
    <scope>NUCLEOTIDE SEQUENCE</scope>
</reference>
<name>A0A381SE61_9ZZZZ</name>
<proteinExistence type="predicted"/>
<dbReference type="Gene3D" id="2.30.40.10">
    <property type="entry name" value="Urease, subunit C, domain 1"/>
    <property type="match status" value="1"/>
</dbReference>
<dbReference type="PANTHER" id="PTHR22642:SF2">
    <property type="entry name" value="PROTEIN LONG AFTER FAR-RED 3"/>
    <property type="match status" value="1"/>
</dbReference>
<dbReference type="GO" id="GO:0016810">
    <property type="term" value="F:hydrolase activity, acting on carbon-nitrogen (but not peptide) bonds"/>
    <property type="evidence" value="ECO:0007669"/>
    <property type="project" value="InterPro"/>
</dbReference>
<feature type="domain" description="Amidohydrolase 3" evidence="1">
    <location>
        <begin position="2"/>
        <end position="463"/>
    </location>
</feature>
<dbReference type="Gene3D" id="3.20.20.140">
    <property type="entry name" value="Metal-dependent hydrolases"/>
    <property type="match status" value="1"/>
</dbReference>
<gene>
    <name evidence="2" type="ORF">METZ01_LOCUS54638</name>
</gene>
<dbReference type="SUPFAM" id="SSF51556">
    <property type="entry name" value="Metallo-dependent hydrolases"/>
    <property type="match status" value="1"/>
</dbReference>
<dbReference type="Gene3D" id="3.10.310.70">
    <property type="match status" value="1"/>
</dbReference>
<accession>A0A381SE61</accession>
<dbReference type="EMBL" id="UINC01002938">
    <property type="protein sequence ID" value="SVA01784.1"/>
    <property type="molecule type" value="Genomic_DNA"/>
</dbReference>
<dbReference type="InterPro" id="IPR011059">
    <property type="entry name" value="Metal-dep_hydrolase_composite"/>
</dbReference>
<organism evidence="2">
    <name type="scientific">marine metagenome</name>
    <dbReference type="NCBI Taxonomy" id="408172"/>
    <lineage>
        <taxon>unclassified sequences</taxon>
        <taxon>metagenomes</taxon>
        <taxon>ecological metagenomes</taxon>
    </lineage>
</organism>
<protein>
    <recommendedName>
        <fullName evidence="1">Amidohydrolase 3 domain-containing protein</fullName>
    </recommendedName>
</protein>
<dbReference type="Pfam" id="PF07969">
    <property type="entry name" value="Amidohydro_3"/>
    <property type="match status" value="1"/>
</dbReference>